<keyword evidence="4" id="KW-1185">Reference proteome</keyword>
<accession>A0A0D1XVZ8</accession>
<evidence type="ECO:0000313" key="4">
    <source>
        <dbReference type="Proteomes" id="UP000037269"/>
    </source>
</evidence>
<keyword evidence="1" id="KW-1133">Transmembrane helix</keyword>
<organism evidence="2 4">
    <name type="scientific">Aneurinibacillus migulanus</name>
    <name type="common">Bacillus migulanus</name>
    <dbReference type="NCBI Taxonomy" id="47500"/>
    <lineage>
        <taxon>Bacteria</taxon>
        <taxon>Bacillati</taxon>
        <taxon>Bacillota</taxon>
        <taxon>Bacilli</taxon>
        <taxon>Bacillales</taxon>
        <taxon>Paenibacillaceae</taxon>
        <taxon>Aneurinibacillus group</taxon>
        <taxon>Aneurinibacillus</taxon>
    </lineage>
</organism>
<sequence length="76" mass="9384">MDVLSTIGYAIVSYISVYTLLMILGAVVFTWLTIWFYRRWRKDERVYKRNAAYIRERQREMYEWSESCREQQRNSS</sequence>
<evidence type="ECO:0000313" key="2">
    <source>
        <dbReference type="EMBL" id="KON94705.1"/>
    </source>
</evidence>
<evidence type="ECO:0000313" key="5">
    <source>
        <dbReference type="Proteomes" id="UP000182836"/>
    </source>
</evidence>
<dbReference type="EMBL" id="LGUG01000004">
    <property type="protein sequence ID" value="KON94705.1"/>
    <property type="molecule type" value="Genomic_DNA"/>
</dbReference>
<dbReference type="Proteomes" id="UP000037269">
    <property type="component" value="Unassembled WGS sequence"/>
</dbReference>
<keyword evidence="1" id="KW-0812">Transmembrane</keyword>
<proteinExistence type="predicted"/>
<dbReference type="PATRIC" id="fig|47500.12.peg.2586"/>
<dbReference type="EMBL" id="FNED01000012">
    <property type="protein sequence ID" value="SDJ13551.1"/>
    <property type="molecule type" value="Genomic_DNA"/>
</dbReference>
<reference evidence="3 5" key="2">
    <citation type="submission" date="2016-10" db="EMBL/GenBank/DDBJ databases">
        <authorList>
            <person name="de Groot N.N."/>
        </authorList>
    </citation>
    <scope>NUCLEOTIDE SEQUENCE [LARGE SCALE GENOMIC DNA]</scope>
    <source>
        <strain evidence="3 5">DSM 2895</strain>
    </source>
</reference>
<evidence type="ECO:0000313" key="3">
    <source>
        <dbReference type="EMBL" id="SDJ13551.1"/>
    </source>
</evidence>
<name>A0A0D1XVZ8_ANEMI</name>
<feature type="transmembrane region" description="Helical" evidence="1">
    <location>
        <begin position="6"/>
        <end position="37"/>
    </location>
</feature>
<reference evidence="2 4" key="1">
    <citation type="submission" date="2015-07" db="EMBL/GenBank/DDBJ databases">
        <title>Fjat-14205 dsm 2895.</title>
        <authorList>
            <person name="Liu B."/>
            <person name="Wang J."/>
            <person name="Zhu Y."/>
            <person name="Liu G."/>
            <person name="Chen Q."/>
            <person name="Chen Z."/>
            <person name="Lan J."/>
            <person name="Che J."/>
            <person name="Ge C."/>
            <person name="Shi H."/>
            <person name="Pan Z."/>
            <person name="Liu X."/>
        </authorList>
    </citation>
    <scope>NUCLEOTIDE SEQUENCE [LARGE SCALE GENOMIC DNA]</scope>
    <source>
        <strain evidence="2 4">DSM 2895</strain>
    </source>
</reference>
<evidence type="ECO:0000256" key="1">
    <source>
        <dbReference type="SAM" id="Phobius"/>
    </source>
</evidence>
<gene>
    <name evidence="2" type="ORF">AF333_03615</name>
    <name evidence="3" type="ORF">SAMN04487909_112107</name>
</gene>
<keyword evidence="1" id="KW-0472">Membrane</keyword>
<protein>
    <submittedName>
        <fullName evidence="2">Uncharacterized protein</fullName>
    </submittedName>
</protein>
<dbReference type="AlphaFoldDB" id="A0A0D1XVZ8"/>
<dbReference type="Proteomes" id="UP000182836">
    <property type="component" value="Unassembled WGS sequence"/>
</dbReference>